<dbReference type="Pfam" id="PF01593">
    <property type="entry name" value="Amino_oxidase"/>
    <property type="match status" value="1"/>
</dbReference>
<proteinExistence type="predicted"/>
<dbReference type="AlphaFoldDB" id="A0A3N4RP89"/>
<name>A0A3N4RP89_9ACTN</name>
<keyword evidence="4" id="KW-1185">Reference proteome</keyword>
<dbReference type="GO" id="GO:0016491">
    <property type="term" value="F:oxidoreductase activity"/>
    <property type="evidence" value="ECO:0007669"/>
    <property type="project" value="InterPro"/>
</dbReference>
<reference evidence="3 4" key="1">
    <citation type="submission" date="2018-11" db="EMBL/GenBank/DDBJ databases">
        <title>Sequencing the genomes of 1000 actinobacteria strains.</title>
        <authorList>
            <person name="Klenk H.-P."/>
        </authorList>
    </citation>
    <scope>NUCLEOTIDE SEQUENCE [LARGE SCALE GENOMIC DNA]</scope>
    <source>
        <strain evidence="3 4">DSM 44781</strain>
    </source>
</reference>
<comment type="caution">
    <text evidence="3">The sequence shown here is derived from an EMBL/GenBank/DDBJ whole genome shotgun (WGS) entry which is preliminary data.</text>
</comment>
<dbReference type="EMBL" id="RKQG01000001">
    <property type="protein sequence ID" value="RPE35228.1"/>
    <property type="molecule type" value="Genomic_DNA"/>
</dbReference>
<feature type="region of interest" description="Disordered" evidence="1">
    <location>
        <begin position="144"/>
        <end position="165"/>
    </location>
</feature>
<dbReference type="RefSeq" id="WP_123818766.1">
    <property type="nucleotide sequence ID" value="NZ_RKQG01000001.1"/>
</dbReference>
<organism evidence="3 4">
    <name type="scientific">Kitasatospora cineracea</name>
    <dbReference type="NCBI Taxonomy" id="88074"/>
    <lineage>
        <taxon>Bacteria</taxon>
        <taxon>Bacillati</taxon>
        <taxon>Actinomycetota</taxon>
        <taxon>Actinomycetes</taxon>
        <taxon>Kitasatosporales</taxon>
        <taxon>Streptomycetaceae</taxon>
        <taxon>Kitasatospora</taxon>
    </lineage>
</organism>
<dbReference type="InterPro" id="IPR036188">
    <property type="entry name" value="FAD/NAD-bd_sf"/>
</dbReference>
<dbReference type="Proteomes" id="UP000266906">
    <property type="component" value="Unassembled WGS sequence"/>
</dbReference>
<evidence type="ECO:0000259" key="2">
    <source>
        <dbReference type="Pfam" id="PF01593"/>
    </source>
</evidence>
<evidence type="ECO:0000256" key="1">
    <source>
        <dbReference type="SAM" id="MobiDB-lite"/>
    </source>
</evidence>
<dbReference type="PANTHER" id="PTHR43734">
    <property type="entry name" value="PHYTOENE DESATURASE"/>
    <property type="match status" value="1"/>
</dbReference>
<dbReference type="Gene3D" id="3.50.50.60">
    <property type="entry name" value="FAD/NAD(P)-binding domain"/>
    <property type="match status" value="2"/>
</dbReference>
<accession>A0A3N4RP89</accession>
<gene>
    <name evidence="3" type="ORF">EDD38_3575</name>
</gene>
<dbReference type="SUPFAM" id="SSF51905">
    <property type="entry name" value="FAD/NAD(P)-binding domain"/>
    <property type="match status" value="1"/>
</dbReference>
<dbReference type="PANTHER" id="PTHR43734:SF1">
    <property type="entry name" value="PHYTOENE DESATURASE"/>
    <property type="match status" value="1"/>
</dbReference>
<evidence type="ECO:0000313" key="3">
    <source>
        <dbReference type="EMBL" id="RPE35228.1"/>
    </source>
</evidence>
<sequence length="462" mass="47624">MARIIVVGAGMGGLAAASRLGTLGHRVTVLEAAGTHGGQVGAYRRDGFGFDTGPGLLALPAVYRDLALKTGREPLEQLVGLRPVDPESRHLFPDGTELLLPNASRGGVGQALDAAFGAGTGARWGELLNRGRTVWEATRRPLLEEPRPAADPADPYPVPPRRGLSRLLPRGRHTLADAARELGGGPGPAALLGEYALRYGLDPRSAPASATVLPYMEQSFGVWYVDGGLRALADAVFERCGKRGVEFRFDTPVRALEQDGDRVVGVRTDQGVLAADAVLSAVPGLGVAGPAAPAPGRFTVLLALDGARPAGTAHRTVVHAADPAAEARAVFAGRALPDRPTVQVLRPDDPALVPGPDAEAAVLTVTVPAGLTPADAERDAYAGRLLDHLAAAGLDLRPRVRWRETRLTASVPVPSLAGGHLAQANRPGPAGLYLIGAHAHPGGGLARVGMSASITAGLLGPA</sequence>
<dbReference type="InterPro" id="IPR002937">
    <property type="entry name" value="Amino_oxidase"/>
</dbReference>
<feature type="domain" description="Amine oxidase" evidence="2">
    <location>
        <begin position="11"/>
        <end position="446"/>
    </location>
</feature>
<evidence type="ECO:0000313" key="4">
    <source>
        <dbReference type="Proteomes" id="UP000266906"/>
    </source>
</evidence>
<protein>
    <submittedName>
        <fullName evidence="3">Phytoene dehydrogenase-like protein</fullName>
    </submittedName>
</protein>